<dbReference type="Proteomes" id="UP000076825">
    <property type="component" value="Chromosome 1"/>
</dbReference>
<protein>
    <submittedName>
        <fullName evidence="3">Alpha/beta hydrolase family</fullName>
    </submittedName>
</protein>
<dbReference type="EMBL" id="LT546645">
    <property type="protein sequence ID" value="SAI71943.1"/>
    <property type="molecule type" value="Genomic_DNA"/>
</dbReference>
<dbReference type="OrthoDB" id="8666017at2"/>
<keyword evidence="3" id="KW-0378">Hydrolase</keyword>
<name>A0A157Q3K1_9BORD</name>
<dbReference type="RefSeq" id="WP_082833072.1">
    <property type="nucleotide sequence ID" value="NZ_CP016340.1"/>
</dbReference>
<dbReference type="InterPro" id="IPR029058">
    <property type="entry name" value="AB_hydrolase_fold"/>
</dbReference>
<dbReference type="eggNOG" id="COG2267">
    <property type="taxonomic scope" value="Bacteria"/>
</dbReference>
<dbReference type="AlphaFoldDB" id="A0A157Q3K1"/>
<gene>
    <name evidence="3" type="ORF">SAMEA3906487_02978</name>
</gene>
<dbReference type="GO" id="GO:0052689">
    <property type="term" value="F:carboxylic ester hydrolase activity"/>
    <property type="evidence" value="ECO:0007669"/>
    <property type="project" value="TreeGrafter"/>
</dbReference>
<keyword evidence="4" id="KW-1185">Reference proteome</keyword>
<keyword evidence="1" id="KW-0732">Signal</keyword>
<dbReference type="PANTHER" id="PTHR43265:SF1">
    <property type="entry name" value="ESTERASE ESTD"/>
    <property type="match status" value="1"/>
</dbReference>
<dbReference type="STRING" id="123899.SAMEA3906487_02978"/>
<dbReference type="SUPFAM" id="SSF53474">
    <property type="entry name" value="alpha/beta-Hydrolases"/>
    <property type="match status" value="1"/>
</dbReference>
<dbReference type="Gene3D" id="3.40.50.1820">
    <property type="entry name" value="alpha/beta hydrolase"/>
    <property type="match status" value="1"/>
</dbReference>
<evidence type="ECO:0000313" key="3">
    <source>
        <dbReference type="EMBL" id="SAI71943.1"/>
    </source>
</evidence>
<accession>A0A157Q3K1</accession>
<evidence type="ECO:0000313" key="4">
    <source>
        <dbReference type="Proteomes" id="UP000076825"/>
    </source>
</evidence>
<sequence length="315" mass="33720">MSLHSARRAALLLCLLLASHAAQAQPAAHQLARADGSPIIYYLQAPLQAQPGVRELLVIAQGSDCNSVARHPALWQALPRARPQAEVLAVEKYGLDARLPYRSESPRTDCPADYLKHDNPAQRVADLSAVLDRLSSEAAYDNIIAVGGSEGAVIVHLLAARGQRLDAAATFNGGGRWFEDDMMHSATIEAASLPPADRAALLAGMRGFIAHARAGQDTAMTDHGPDWWQQMLSLDQAAVMRAIAIPTLVIQSGRDTSVSAEAAQAMIAAAANPRLTWRSYPELDHALREADGTPAMARVASDIAQWLDPQLDAAR</sequence>
<dbReference type="KEGG" id="btrm:SAMEA390648702978"/>
<dbReference type="GeneID" id="56589772"/>
<feature type="signal peptide" evidence="1">
    <location>
        <begin position="1"/>
        <end position="24"/>
    </location>
</feature>
<dbReference type="PATRIC" id="fig|123899.6.peg.2969"/>
<dbReference type="InterPro" id="IPR053145">
    <property type="entry name" value="AB_hydrolase_Est10"/>
</dbReference>
<dbReference type="InterPro" id="IPR022742">
    <property type="entry name" value="Hydrolase_4"/>
</dbReference>
<feature type="chain" id="PRO_5009816598" evidence="1">
    <location>
        <begin position="25"/>
        <end position="315"/>
    </location>
</feature>
<dbReference type="PANTHER" id="PTHR43265">
    <property type="entry name" value="ESTERASE ESTD"/>
    <property type="match status" value="1"/>
</dbReference>
<evidence type="ECO:0000256" key="1">
    <source>
        <dbReference type="SAM" id="SignalP"/>
    </source>
</evidence>
<dbReference type="Pfam" id="PF12146">
    <property type="entry name" value="Hydrolase_4"/>
    <property type="match status" value="1"/>
</dbReference>
<evidence type="ECO:0000259" key="2">
    <source>
        <dbReference type="Pfam" id="PF12146"/>
    </source>
</evidence>
<organism evidence="3 4">
    <name type="scientific">Bordetella trematum</name>
    <dbReference type="NCBI Taxonomy" id="123899"/>
    <lineage>
        <taxon>Bacteria</taxon>
        <taxon>Pseudomonadati</taxon>
        <taxon>Pseudomonadota</taxon>
        <taxon>Betaproteobacteria</taxon>
        <taxon>Burkholderiales</taxon>
        <taxon>Alcaligenaceae</taxon>
        <taxon>Bordetella</taxon>
    </lineage>
</organism>
<reference evidence="3 4" key="1">
    <citation type="submission" date="2016-04" db="EMBL/GenBank/DDBJ databases">
        <authorList>
            <consortium name="Pathogen Informatics"/>
        </authorList>
    </citation>
    <scope>NUCLEOTIDE SEQUENCE [LARGE SCALE GENOMIC DNA]</scope>
    <source>
        <strain evidence="3 4">H044680328</strain>
    </source>
</reference>
<proteinExistence type="predicted"/>
<feature type="domain" description="Serine aminopeptidase S33" evidence="2">
    <location>
        <begin position="118"/>
        <end position="287"/>
    </location>
</feature>